<name>A0A8E2DID2_9APHY</name>
<feature type="region of interest" description="Disordered" evidence="1">
    <location>
        <begin position="51"/>
        <end position="95"/>
    </location>
</feature>
<feature type="compositionally biased region" description="Low complexity" evidence="1">
    <location>
        <begin position="8"/>
        <end position="17"/>
    </location>
</feature>
<evidence type="ECO:0000256" key="1">
    <source>
        <dbReference type="SAM" id="MobiDB-lite"/>
    </source>
</evidence>
<organism evidence="2 3">
    <name type="scientific">Obba rivulosa</name>
    <dbReference type="NCBI Taxonomy" id="1052685"/>
    <lineage>
        <taxon>Eukaryota</taxon>
        <taxon>Fungi</taxon>
        <taxon>Dikarya</taxon>
        <taxon>Basidiomycota</taxon>
        <taxon>Agaricomycotina</taxon>
        <taxon>Agaricomycetes</taxon>
        <taxon>Polyporales</taxon>
        <taxon>Gelatoporiaceae</taxon>
        <taxon>Obba</taxon>
    </lineage>
</organism>
<feature type="region of interest" description="Disordered" evidence="1">
    <location>
        <begin position="1"/>
        <end position="22"/>
    </location>
</feature>
<reference evidence="2 3" key="1">
    <citation type="submission" date="2016-07" db="EMBL/GenBank/DDBJ databases">
        <title>Draft genome of the white-rot fungus Obba rivulosa 3A-2.</title>
        <authorList>
            <consortium name="DOE Joint Genome Institute"/>
            <person name="Miettinen O."/>
            <person name="Riley R."/>
            <person name="Acob R."/>
            <person name="Barry K."/>
            <person name="Cullen D."/>
            <person name="De Vries R."/>
            <person name="Hainaut M."/>
            <person name="Hatakka A."/>
            <person name="Henrissat B."/>
            <person name="Hilden K."/>
            <person name="Kuo R."/>
            <person name="Labutti K."/>
            <person name="Lipzen A."/>
            <person name="Makela M.R."/>
            <person name="Sandor L."/>
            <person name="Spatafora J.W."/>
            <person name="Grigoriev I.V."/>
            <person name="Hibbett D.S."/>
        </authorList>
    </citation>
    <scope>NUCLEOTIDE SEQUENCE [LARGE SCALE GENOMIC DNA]</scope>
    <source>
        <strain evidence="2 3">3A-2</strain>
    </source>
</reference>
<dbReference type="EMBL" id="KV722463">
    <property type="protein sequence ID" value="OCH88077.1"/>
    <property type="molecule type" value="Genomic_DNA"/>
</dbReference>
<gene>
    <name evidence="2" type="ORF">OBBRIDRAFT_735157</name>
</gene>
<dbReference type="AlphaFoldDB" id="A0A8E2DID2"/>
<feature type="compositionally biased region" description="Polar residues" evidence="1">
    <location>
        <begin position="72"/>
        <end position="82"/>
    </location>
</feature>
<evidence type="ECO:0000313" key="2">
    <source>
        <dbReference type="EMBL" id="OCH88077.1"/>
    </source>
</evidence>
<sequence>MPSQTQKSESSASSASSVRTRAPEQLVALPSLSCSLHSLPQAKSVDSVALHPNSMSSQRQAESEAKLRKALSKSSAGNTSSLPPAYVPHQLPQYSPSSNEPPLMMRKPVCLTLFSPHARPHLLADQKDLRLNRRSPRATHPHRPFVPIGTLRYQRTVRHKSFPHAHLYLALHH</sequence>
<keyword evidence="3" id="KW-1185">Reference proteome</keyword>
<protein>
    <submittedName>
        <fullName evidence="2">Uncharacterized protein</fullName>
    </submittedName>
</protein>
<accession>A0A8E2DID2</accession>
<evidence type="ECO:0000313" key="3">
    <source>
        <dbReference type="Proteomes" id="UP000250043"/>
    </source>
</evidence>
<dbReference type="Proteomes" id="UP000250043">
    <property type="component" value="Unassembled WGS sequence"/>
</dbReference>
<dbReference type="OrthoDB" id="3267993at2759"/>
<proteinExistence type="predicted"/>